<comment type="caution">
    <text evidence="1">The sequence shown here is derived from an EMBL/GenBank/DDBJ whole genome shotgun (WGS) entry which is preliminary data.</text>
</comment>
<reference evidence="1" key="1">
    <citation type="submission" date="2020-06" db="EMBL/GenBank/DDBJ databases">
        <authorList>
            <person name="Onetto C."/>
        </authorList>
    </citation>
    <scope>NUCLEOTIDE SEQUENCE</scope>
</reference>
<keyword evidence="2" id="KW-1185">Reference proteome</keyword>
<gene>
    <name evidence="1" type="ORF">AWRI4233_LOCUS8390</name>
</gene>
<dbReference type="AlphaFoldDB" id="A0A9N8KAT1"/>
<dbReference type="Proteomes" id="UP000714618">
    <property type="component" value="Unassembled WGS sequence"/>
</dbReference>
<name>A0A9N8KAT1_9PEZI</name>
<accession>A0A9N8KAT1</accession>
<sequence>MSTQRDTLMPNAPQLWLPALRAALKKIRHRRARRAPPSTTMVDQATQTKTWLDDQHQLESQDEDHKEAEETGLRFMDLPLELRREVYRHYINDLPPLMHSSLQICREVADVTDPVCTFRMFNGRCSPFNLKFIAADAVAAKLKFLCDKSQREKVRLRIELQCPHNYVGMMNYHLEAILEVVRAKKMAPVEVYMTEDEVCSLCALDPDPDPDPVRLVRELVERVERMRDRRTGIYGVQTRCDCKGRRLE</sequence>
<evidence type="ECO:0000313" key="1">
    <source>
        <dbReference type="EMBL" id="CAD0099565.1"/>
    </source>
</evidence>
<proteinExistence type="predicted"/>
<protein>
    <submittedName>
        <fullName evidence="1">Uncharacterized protein</fullName>
    </submittedName>
</protein>
<organism evidence="1 2">
    <name type="scientific">Aureobasidium mustum</name>
    <dbReference type="NCBI Taxonomy" id="2773714"/>
    <lineage>
        <taxon>Eukaryota</taxon>
        <taxon>Fungi</taxon>
        <taxon>Dikarya</taxon>
        <taxon>Ascomycota</taxon>
        <taxon>Pezizomycotina</taxon>
        <taxon>Dothideomycetes</taxon>
        <taxon>Dothideomycetidae</taxon>
        <taxon>Dothideales</taxon>
        <taxon>Saccotheciaceae</taxon>
        <taxon>Aureobasidium</taxon>
    </lineage>
</organism>
<dbReference type="EMBL" id="CAIJEO010000010">
    <property type="protein sequence ID" value="CAD0099565.1"/>
    <property type="molecule type" value="Genomic_DNA"/>
</dbReference>
<evidence type="ECO:0000313" key="2">
    <source>
        <dbReference type="Proteomes" id="UP000714618"/>
    </source>
</evidence>
<dbReference type="OrthoDB" id="10452680at2759"/>